<dbReference type="RefSeq" id="XP_002426490.1">
    <property type="nucleotide sequence ID" value="XM_002426445.1"/>
</dbReference>
<evidence type="ECO:0000313" key="2">
    <source>
        <dbReference type="EMBL" id="EEB13752.1"/>
    </source>
</evidence>
<keyword evidence="4" id="KW-1185">Reference proteome</keyword>
<name>E0VK46_PEDHC</name>
<dbReference type="GeneID" id="8235223"/>
<dbReference type="Proteomes" id="UP000009046">
    <property type="component" value="Unassembled WGS sequence"/>
</dbReference>
<dbReference type="AlphaFoldDB" id="E0VK46"/>
<dbReference type="EnsemblMetazoa" id="PHUM256900-RA">
    <property type="protein sequence ID" value="PHUM256900-PA"/>
    <property type="gene ID" value="PHUM256900"/>
</dbReference>
<evidence type="ECO:0000256" key="1">
    <source>
        <dbReference type="SAM" id="MobiDB-lite"/>
    </source>
</evidence>
<organism>
    <name type="scientific">Pediculus humanus subsp. corporis</name>
    <name type="common">Body louse</name>
    <dbReference type="NCBI Taxonomy" id="121224"/>
    <lineage>
        <taxon>Eukaryota</taxon>
        <taxon>Metazoa</taxon>
        <taxon>Ecdysozoa</taxon>
        <taxon>Arthropoda</taxon>
        <taxon>Hexapoda</taxon>
        <taxon>Insecta</taxon>
        <taxon>Pterygota</taxon>
        <taxon>Neoptera</taxon>
        <taxon>Paraneoptera</taxon>
        <taxon>Psocodea</taxon>
        <taxon>Troctomorpha</taxon>
        <taxon>Phthiraptera</taxon>
        <taxon>Anoplura</taxon>
        <taxon>Pediculidae</taxon>
        <taxon>Pediculus</taxon>
    </lineage>
</organism>
<dbReference type="EMBL" id="AAZO01002976">
    <property type="status" value="NOT_ANNOTATED_CDS"/>
    <property type="molecule type" value="Genomic_DNA"/>
</dbReference>
<feature type="compositionally biased region" description="Low complexity" evidence="1">
    <location>
        <begin position="19"/>
        <end position="33"/>
    </location>
</feature>
<gene>
    <name evidence="3" type="primary">8235223</name>
    <name evidence="2" type="ORF">Phum_PHUM256900</name>
</gene>
<dbReference type="InParanoid" id="E0VK46"/>
<reference evidence="2" key="1">
    <citation type="submission" date="2007-04" db="EMBL/GenBank/DDBJ databases">
        <title>Annotation of Pediculus humanus corporis strain USDA.</title>
        <authorList>
            <person name="Kirkness E."/>
            <person name="Hannick L."/>
            <person name="Hass B."/>
            <person name="Bruggner R."/>
            <person name="Lawson D."/>
            <person name="Bidwell S."/>
            <person name="Joardar V."/>
            <person name="Caler E."/>
            <person name="Walenz B."/>
            <person name="Inman J."/>
            <person name="Schobel S."/>
            <person name="Galinsky K."/>
            <person name="Amedeo P."/>
            <person name="Strausberg R."/>
        </authorList>
    </citation>
    <scope>NUCLEOTIDE SEQUENCE</scope>
    <source>
        <strain evidence="2">USDA</strain>
    </source>
</reference>
<reference evidence="3" key="3">
    <citation type="submission" date="2020-05" db="UniProtKB">
        <authorList>
            <consortium name="EnsemblMetazoa"/>
        </authorList>
    </citation>
    <scope>IDENTIFICATION</scope>
    <source>
        <strain evidence="3">USDA</strain>
    </source>
</reference>
<accession>E0VK46</accession>
<dbReference type="KEGG" id="phu:Phum_PHUM256900"/>
<evidence type="ECO:0000313" key="3">
    <source>
        <dbReference type="EnsemblMetazoa" id="PHUM256900-PA"/>
    </source>
</evidence>
<sequence length="69" mass="7348">MVLSEKNSANIKNGQRSRGPSPNGNVGPSPASPIDDEGALNTKNNCQAFTNISAKGKFFIYILVCCSFQ</sequence>
<evidence type="ECO:0000313" key="4">
    <source>
        <dbReference type="Proteomes" id="UP000009046"/>
    </source>
</evidence>
<protein>
    <submittedName>
        <fullName evidence="2 3">Uncharacterized protein</fullName>
    </submittedName>
</protein>
<feature type="region of interest" description="Disordered" evidence="1">
    <location>
        <begin position="1"/>
        <end position="38"/>
    </location>
</feature>
<reference evidence="2" key="2">
    <citation type="submission" date="2007-04" db="EMBL/GenBank/DDBJ databases">
        <title>The genome of the human body louse.</title>
        <authorList>
            <consortium name="The Human Body Louse Genome Consortium"/>
            <person name="Kirkness E."/>
            <person name="Walenz B."/>
            <person name="Hass B."/>
            <person name="Bruggner R."/>
            <person name="Strausberg R."/>
        </authorList>
    </citation>
    <scope>NUCLEOTIDE SEQUENCE</scope>
    <source>
        <strain evidence="2">USDA</strain>
    </source>
</reference>
<dbReference type="CTD" id="8235223"/>
<proteinExistence type="predicted"/>
<dbReference type="HOGENOM" id="CLU_2778919_0_0_1"/>
<dbReference type="VEuPathDB" id="VectorBase:PHUM256900"/>
<feature type="compositionally biased region" description="Polar residues" evidence="1">
    <location>
        <begin position="1"/>
        <end position="18"/>
    </location>
</feature>
<dbReference type="EMBL" id="DS235239">
    <property type="protein sequence ID" value="EEB13752.1"/>
    <property type="molecule type" value="Genomic_DNA"/>
</dbReference>